<dbReference type="InterPro" id="IPR001138">
    <property type="entry name" value="Zn2Cys6_DnaBD"/>
</dbReference>
<feature type="region of interest" description="Disordered" evidence="7">
    <location>
        <begin position="60"/>
        <end position="110"/>
    </location>
</feature>
<evidence type="ECO:0000313" key="9">
    <source>
        <dbReference type="EMBL" id="KIW87109.1"/>
    </source>
</evidence>
<dbReference type="AlphaFoldDB" id="A0A0D2HRV4"/>
<feature type="domain" description="Zn(2)-C6 fungal-type" evidence="8">
    <location>
        <begin position="21"/>
        <end position="51"/>
    </location>
</feature>
<dbReference type="Pfam" id="PF00172">
    <property type="entry name" value="Zn_clus"/>
    <property type="match status" value="1"/>
</dbReference>
<evidence type="ECO:0000256" key="5">
    <source>
        <dbReference type="ARBA" id="ARBA00023163"/>
    </source>
</evidence>
<dbReference type="PROSITE" id="PS00463">
    <property type="entry name" value="ZN2_CY6_FUNGAL_1"/>
    <property type="match status" value="1"/>
</dbReference>
<protein>
    <recommendedName>
        <fullName evidence="8">Zn(2)-C6 fungal-type domain-containing protein</fullName>
    </recommendedName>
</protein>
<dbReference type="Proteomes" id="UP000053789">
    <property type="component" value="Unassembled WGS sequence"/>
</dbReference>
<dbReference type="Gene3D" id="4.10.240.10">
    <property type="entry name" value="Zn(2)-C6 fungal-type DNA-binding domain"/>
    <property type="match status" value="1"/>
</dbReference>
<keyword evidence="5" id="KW-0804">Transcription</keyword>
<evidence type="ECO:0000256" key="1">
    <source>
        <dbReference type="ARBA" id="ARBA00022723"/>
    </source>
</evidence>
<evidence type="ECO:0000259" key="8">
    <source>
        <dbReference type="PROSITE" id="PS50048"/>
    </source>
</evidence>
<organism evidence="9 10">
    <name type="scientific">Cladophialophora bantiana (strain ATCC 10958 / CBS 173.52 / CDC B-1940 / NIH 8579)</name>
    <name type="common">Xylohypha bantiana</name>
    <dbReference type="NCBI Taxonomy" id="1442370"/>
    <lineage>
        <taxon>Eukaryota</taxon>
        <taxon>Fungi</taxon>
        <taxon>Dikarya</taxon>
        <taxon>Ascomycota</taxon>
        <taxon>Pezizomycotina</taxon>
        <taxon>Eurotiomycetes</taxon>
        <taxon>Chaetothyriomycetidae</taxon>
        <taxon>Chaetothyriales</taxon>
        <taxon>Herpotrichiellaceae</taxon>
        <taxon>Cladophialophora</taxon>
    </lineage>
</organism>
<dbReference type="VEuPathDB" id="FungiDB:Z519_12220"/>
<dbReference type="OrthoDB" id="10251155at2759"/>
<dbReference type="GO" id="GO:0003677">
    <property type="term" value="F:DNA binding"/>
    <property type="evidence" value="ECO:0007669"/>
    <property type="project" value="UniProtKB-KW"/>
</dbReference>
<keyword evidence="4" id="KW-0238">DNA-binding</keyword>
<evidence type="ECO:0000313" key="10">
    <source>
        <dbReference type="Proteomes" id="UP000053789"/>
    </source>
</evidence>
<dbReference type="InterPro" id="IPR052073">
    <property type="entry name" value="Amide_Lactam_Regulators"/>
</dbReference>
<dbReference type="InterPro" id="IPR036864">
    <property type="entry name" value="Zn2-C6_fun-type_DNA-bd_sf"/>
</dbReference>
<dbReference type="PANTHER" id="PTHR47171:SF2">
    <property type="entry name" value="TRANSCRIPTION FACTOR, PUTATIVE-RELATED"/>
    <property type="match status" value="1"/>
</dbReference>
<keyword evidence="2" id="KW-0862">Zinc</keyword>
<reference evidence="9" key="1">
    <citation type="submission" date="2015-01" db="EMBL/GenBank/DDBJ databases">
        <title>The Genome Sequence of Cladophialophora bantiana CBS 173.52.</title>
        <authorList>
            <consortium name="The Broad Institute Genomics Platform"/>
            <person name="Cuomo C."/>
            <person name="de Hoog S."/>
            <person name="Gorbushina A."/>
            <person name="Stielow B."/>
            <person name="Teixiera M."/>
            <person name="Abouelleil A."/>
            <person name="Chapman S.B."/>
            <person name="Priest M."/>
            <person name="Young S.K."/>
            <person name="Wortman J."/>
            <person name="Nusbaum C."/>
            <person name="Birren B."/>
        </authorList>
    </citation>
    <scope>NUCLEOTIDE SEQUENCE [LARGE SCALE GENOMIC DNA]</scope>
    <source>
        <strain evidence="9">CBS 173.52</strain>
    </source>
</reference>
<gene>
    <name evidence="9" type="ORF">Z519_12220</name>
</gene>
<dbReference type="CDD" id="cd12148">
    <property type="entry name" value="fungal_TF_MHR"/>
    <property type="match status" value="1"/>
</dbReference>
<dbReference type="InterPro" id="IPR007219">
    <property type="entry name" value="XnlR_reg_dom"/>
</dbReference>
<dbReference type="SMART" id="SM00906">
    <property type="entry name" value="Fungal_trans"/>
    <property type="match status" value="1"/>
</dbReference>
<dbReference type="CDD" id="cd00067">
    <property type="entry name" value="GAL4"/>
    <property type="match status" value="1"/>
</dbReference>
<dbReference type="HOGENOM" id="CLU_007427_2_0_1"/>
<dbReference type="Pfam" id="PF04082">
    <property type="entry name" value="Fungal_trans"/>
    <property type="match status" value="1"/>
</dbReference>
<dbReference type="SMART" id="SM00066">
    <property type="entry name" value="GAL4"/>
    <property type="match status" value="1"/>
</dbReference>
<evidence type="ECO:0000256" key="4">
    <source>
        <dbReference type="ARBA" id="ARBA00023125"/>
    </source>
</evidence>
<name>A0A0D2HRV4_CLAB1</name>
<feature type="compositionally biased region" description="Polar residues" evidence="7">
    <location>
        <begin position="88"/>
        <end position="107"/>
    </location>
</feature>
<evidence type="ECO:0000256" key="3">
    <source>
        <dbReference type="ARBA" id="ARBA00023015"/>
    </source>
</evidence>
<evidence type="ECO:0000256" key="2">
    <source>
        <dbReference type="ARBA" id="ARBA00022833"/>
    </source>
</evidence>
<sequence>MSFHVERHTSRFEKAPRATRACELCHARKVRCDVSPTKPQCSNCQRDDKVCEQRVRQRRTHLHKTKASSWQGSAQNNVTKPAEAANQVAGNSEAATCQASRAHTTGADQPLQGEALQAFRQETQSAMEEYTDQPLGPSPSAVSASSVSSIYDSGYMERSAYIAPDKFRGEDGSEISYVVPLPSEITQQIAKLQNAFEIPPRAIRESLFENFWTHCYSWDPIVDRSQVMGMDPEKVSPLLLQSIFLAGSRMLSPSQPHVFASPQDYYTRAKTLFWLDYEKDPMNLLIASSLMHWWNPHGPERVSTNTSSFWCRITVSLAQQMGLHSNKKSVPNESLRRRLWWSIVARDRLISVAHGRPQAISLEECDIPRPTLEDFPNATFTGLFFIAYVDLSLIMGRFAQHEIRKSSSKDYITGIEDSLYRWTKNLPEQLRLSSYNANRQIYTSQFFKPYSLECRQLNVLYLATIILLYRSRTLEGPFPTAAVIAASTIAGVFEDFLARDEVRFLGPCFTFHLLAASIALLSCYKYPESWALAQEDLKTLAQAQEEMKKNWPSALGSIGSFDRMYKLTVATQKRVTGTPESTLTPYQAVFFEDCDMSLCRMYTALVRKPDRYTGQNQREWYLANGNERSRPMINMTRELNEVVPMTPLHYVNQEEPTGPKPFLEQPPDSDEAMVFDQMFQGETGQLNGAIGDWLFWDRLAFDAS</sequence>
<accession>A0A0D2HRV4</accession>
<keyword evidence="6" id="KW-0539">Nucleus</keyword>
<feature type="region of interest" description="Disordered" evidence="7">
    <location>
        <begin position="124"/>
        <end position="143"/>
    </location>
</feature>
<evidence type="ECO:0000256" key="6">
    <source>
        <dbReference type="ARBA" id="ARBA00023242"/>
    </source>
</evidence>
<keyword evidence="10" id="KW-1185">Reference proteome</keyword>
<proteinExistence type="predicted"/>
<dbReference type="PROSITE" id="PS50048">
    <property type="entry name" value="ZN2_CY6_FUNGAL_2"/>
    <property type="match status" value="1"/>
</dbReference>
<keyword evidence="1" id="KW-0479">Metal-binding</keyword>
<evidence type="ECO:0000256" key="7">
    <source>
        <dbReference type="SAM" id="MobiDB-lite"/>
    </source>
</evidence>
<feature type="compositionally biased region" description="Polar residues" evidence="7">
    <location>
        <begin position="67"/>
        <end position="79"/>
    </location>
</feature>
<keyword evidence="3" id="KW-0805">Transcription regulation</keyword>
<dbReference type="EMBL" id="KN847006">
    <property type="protein sequence ID" value="KIW87109.1"/>
    <property type="molecule type" value="Genomic_DNA"/>
</dbReference>
<dbReference type="RefSeq" id="XP_016613778.1">
    <property type="nucleotide sequence ID" value="XM_016769926.1"/>
</dbReference>
<dbReference type="GO" id="GO:0008270">
    <property type="term" value="F:zinc ion binding"/>
    <property type="evidence" value="ECO:0007669"/>
    <property type="project" value="InterPro"/>
</dbReference>
<dbReference type="GO" id="GO:0006351">
    <property type="term" value="P:DNA-templated transcription"/>
    <property type="evidence" value="ECO:0007669"/>
    <property type="project" value="InterPro"/>
</dbReference>
<dbReference type="SUPFAM" id="SSF57701">
    <property type="entry name" value="Zn2/Cys6 DNA-binding domain"/>
    <property type="match status" value="1"/>
</dbReference>
<dbReference type="GO" id="GO:0000981">
    <property type="term" value="F:DNA-binding transcription factor activity, RNA polymerase II-specific"/>
    <property type="evidence" value="ECO:0007669"/>
    <property type="project" value="InterPro"/>
</dbReference>
<dbReference type="GeneID" id="27705148"/>
<dbReference type="PANTHER" id="PTHR47171">
    <property type="entry name" value="FARA-RELATED"/>
    <property type="match status" value="1"/>
</dbReference>